<evidence type="ECO:0000313" key="4">
    <source>
        <dbReference type="EMBL" id="WFD36097.1"/>
    </source>
</evidence>
<dbReference type="PANTHER" id="PTHR20903:SF0">
    <property type="entry name" value="PREFOLDIN SUBUNIT 1"/>
    <property type="match status" value="1"/>
</dbReference>
<dbReference type="PANTHER" id="PTHR20903">
    <property type="entry name" value="PREFOLDIN SUBUNIT 1-RELATED"/>
    <property type="match status" value="1"/>
</dbReference>
<dbReference type="AlphaFoldDB" id="A0AAF0F0L2"/>
<evidence type="ECO:0000256" key="1">
    <source>
        <dbReference type="ARBA" id="ARBA00008045"/>
    </source>
</evidence>
<dbReference type="Gene3D" id="1.10.287.370">
    <property type="match status" value="1"/>
</dbReference>
<proteinExistence type="inferred from homology"/>
<dbReference type="EMBL" id="CP119880">
    <property type="protein sequence ID" value="WFD36097.1"/>
    <property type="molecule type" value="Genomic_DNA"/>
</dbReference>
<feature type="region of interest" description="Disordered" evidence="3">
    <location>
        <begin position="80"/>
        <end position="104"/>
    </location>
</feature>
<dbReference type="Proteomes" id="UP001219933">
    <property type="component" value="Chromosome 4"/>
</dbReference>
<evidence type="ECO:0000256" key="3">
    <source>
        <dbReference type="SAM" id="MobiDB-lite"/>
    </source>
</evidence>
<keyword evidence="2" id="KW-0143">Chaperone</keyword>
<dbReference type="GO" id="GO:0051082">
    <property type="term" value="F:unfolded protein binding"/>
    <property type="evidence" value="ECO:0007669"/>
    <property type="project" value="InterPro"/>
</dbReference>
<sequence>MSGESLPQIINSIQSRLVSSQREIGIVQAKMQNRQREAKAQNLTLRQLRELEPGTRVYKSVGRMFLQDDLEHLIDETAKREQAARDETEALSKKHSIHEKQAVDAQSRLNDIVRSLEQQQKQQQ</sequence>
<dbReference type="GO" id="GO:0016272">
    <property type="term" value="C:prefoldin complex"/>
    <property type="evidence" value="ECO:0007669"/>
    <property type="project" value="InterPro"/>
</dbReference>
<dbReference type="InterPro" id="IPR009053">
    <property type="entry name" value="Prefoldin"/>
</dbReference>
<comment type="similarity">
    <text evidence="1">Belongs to the prefoldin subunit beta family.</text>
</comment>
<protein>
    <recommendedName>
        <fullName evidence="6">Prefoldin subunit 1</fullName>
    </recommendedName>
</protein>
<feature type="compositionally biased region" description="Basic and acidic residues" evidence="3">
    <location>
        <begin position="80"/>
        <end position="102"/>
    </location>
</feature>
<accession>A0AAF0F0L2</accession>
<name>A0AAF0F0L2_9BASI</name>
<evidence type="ECO:0000313" key="5">
    <source>
        <dbReference type="Proteomes" id="UP001219933"/>
    </source>
</evidence>
<dbReference type="GO" id="GO:0005737">
    <property type="term" value="C:cytoplasm"/>
    <property type="evidence" value="ECO:0007669"/>
    <property type="project" value="TreeGrafter"/>
</dbReference>
<evidence type="ECO:0000256" key="2">
    <source>
        <dbReference type="ARBA" id="ARBA00023186"/>
    </source>
</evidence>
<keyword evidence="5" id="KW-1185">Reference proteome</keyword>
<dbReference type="SUPFAM" id="SSF46579">
    <property type="entry name" value="Prefoldin"/>
    <property type="match status" value="1"/>
</dbReference>
<gene>
    <name evidence="4" type="ORF">MCUN1_002968</name>
</gene>
<reference evidence="4" key="1">
    <citation type="submission" date="2023-03" db="EMBL/GenBank/DDBJ databases">
        <title>Mating type loci evolution in Malassezia.</title>
        <authorList>
            <person name="Coelho M.A."/>
        </authorList>
    </citation>
    <scope>NUCLEOTIDE SEQUENCE</scope>
    <source>
        <strain evidence="4">CBS 11721</strain>
    </source>
</reference>
<dbReference type="Pfam" id="PF01920">
    <property type="entry name" value="Prefoldin_2"/>
    <property type="match status" value="1"/>
</dbReference>
<dbReference type="GO" id="GO:0044183">
    <property type="term" value="F:protein folding chaperone"/>
    <property type="evidence" value="ECO:0007669"/>
    <property type="project" value="TreeGrafter"/>
</dbReference>
<dbReference type="InterPro" id="IPR002777">
    <property type="entry name" value="PFD_beta-like"/>
</dbReference>
<organism evidence="4 5">
    <name type="scientific">Malassezia cuniculi</name>
    <dbReference type="NCBI Taxonomy" id="948313"/>
    <lineage>
        <taxon>Eukaryota</taxon>
        <taxon>Fungi</taxon>
        <taxon>Dikarya</taxon>
        <taxon>Basidiomycota</taxon>
        <taxon>Ustilaginomycotina</taxon>
        <taxon>Malasseziomycetes</taxon>
        <taxon>Malasseziales</taxon>
        <taxon>Malasseziaceae</taxon>
        <taxon>Malassezia</taxon>
    </lineage>
</organism>
<evidence type="ECO:0008006" key="6">
    <source>
        <dbReference type="Google" id="ProtNLM"/>
    </source>
</evidence>